<dbReference type="Proteomes" id="UP000663651">
    <property type="component" value="Chromosome"/>
</dbReference>
<dbReference type="InterPro" id="IPR013230">
    <property type="entry name" value="Peptidase_M15A_C"/>
</dbReference>
<evidence type="ECO:0000259" key="1">
    <source>
        <dbReference type="Pfam" id="PF08291"/>
    </source>
</evidence>
<evidence type="ECO:0000313" key="3">
    <source>
        <dbReference type="Proteomes" id="UP000663651"/>
    </source>
</evidence>
<feature type="domain" description="Peptidase M15A C-terminal" evidence="1">
    <location>
        <begin position="5"/>
        <end position="104"/>
    </location>
</feature>
<reference evidence="2 3" key="1">
    <citation type="submission" date="2021-03" db="EMBL/GenBank/DDBJ databases">
        <title>Geobacter metallireducens gen. nov. sp. nov., a microorganism capable of coupling the complete oxidation of organic compounds to the reduction of iron and other metals.</title>
        <authorList>
            <person name="Li Y."/>
        </authorList>
    </citation>
    <scope>NUCLEOTIDE SEQUENCE [LARGE SCALE GENOMIC DNA]</scope>
    <source>
        <strain evidence="2 3">Jerry-YX</strain>
    </source>
</reference>
<sequence length="114" mass="12470">MKMPFSRDNFACKCCGKNNIDDKVVELCKQIEQSVGMPLTINSGYRCGTHNRAVGGKPNSEHTKGKAVDITCASISKLTKVCETKWQELAIGGFGKYSTFCHVDIGSHRKWAGA</sequence>
<dbReference type="InterPro" id="IPR009045">
    <property type="entry name" value="Zn_M74/Hedgehog-like"/>
</dbReference>
<dbReference type="Pfam" id="PF08291">
    <property type="entry name" value="Peptidase_M15_3"/>
    <property type="match status" value="1"/>
</dbReference>
<organism evidence="2 3">
    <name type="scientific">Geobacter benzoatilyticus</name>
    <dbReference type="NCBI Taxonomy" id="2815309"/>
    <lineage>
        <taxon>Bacteria</taxon>
        <taxon>Pseudomonadati</taxon>
        <taxon>Thermodesulfobacteriota</taxon>
        <taxon>Desulfuromonadia</taxon>
        <taxon>Geobacterales</taxon>
        <taxon>Geobacteraceae</taxon>
        <taxon>Geobacter</taxon>
    </lineage>
</organism>
<protein>
    <submittedName>
        <fullName evidence="2">DUF882 domain-containing protein</fullName>
    </submittedName>
</protein>
<keyword evidence="3" id="KW-1185">Reference proteome</keyword>
<evidence type="ECO:0000313" key="2">
    <source>
        <dbReference type="EMBL" id="QSV47039.1"/>
    </source>
</evidence>
<name>A0ABX7Q6M8_9BACT</name>
<dbReference type="Gene3D" id="3.30.1380.10">
    <property type="match status" value="1"/>
</dbReference>
<gene>
    <name evidence="2" type="ORF">JZM60_07190</name>
</gene>
<dbReference type="EMBL" id="CP071382">
    <property type="protein sequence ID" value="QSV47039.1"/>
    <property type="molecule type" value="Genomic_DNA"/>
</dbReference>
<proteinExistence type="predicted"/>
<dbReference type="RefSeq" id="WP_207164905.1">
    <property type="nucleotide sequence ID" value="NZ_CP071382.1"/>
</dbReference>
<dbReference type="SUPFAM" id="SSF55166">
    <property type="entry name" value="Hedgehog/DD-peptidase"/>
    <property type="match status" value="1"/>
</dbReference>
<accession>A0ABX7Q6M8</accession>